<keyword evidence="4" id="KW-0808">Transferase</keyword>
<reference evidence="14 15" key="1">
    <citation type="submission" date="2016-11" db="EMBL/GenBank/DDBJ databases">
        <authorList>
            <person name="Jaros S."/>
            <person name="Januszkiewicz K."/>
            <person name="Wedrychowicz H."/>
        </authorList>
    </citation>
    <scope>NUCLEOTIDE SEQUENCE [LARGE SCALE GENOMIC DNA]</scope>
    <source>
        <strain evidence="14 15">DSM 15930</strain>
    </source>
</reference>
<gene>
    <name evidence="14" type="ORF">SAMN02746066_00082</name>
</gene>
<dbReference type="PANTHER" id="PTHR12358">
    <property type="entry name" value="SPHINGOSINE KINASE"/>
    <property type="match status" value="1"/>
</dbReference>
<dbReference type="Gene3D" id="3.40.50.10330">
    <property type="entry name" value="Probable inorganic polyphosphate/atp-NAD kinase, domain 1"/>
    <property type="match status" value="1"/>
</dbReference>
<keyword evidence="8" id="KW-0067">ATP-binding</keyword>
<dbReference type="InterPro" id="IPR045540">
    <property type="entry name" value="YegS/DAGK_C"/>
</dbReference>
<evidence type="ECO:0000256" key="7">
    <source>
        <dbReference type="ARBA" id="ARBA00022777"/>
    </source>
</evidence>
<evidence type="ECO:0000256" key="12">
    <source>
        <dbReference type="ARBA" id="ARBA00023264"/>
    </source>
</evidence>
<dbReference type="GO" id="GO:0005886">
    <property type="term" value="C:plasma membrane"/>
    <property type="evidence" value="ECO:0007669"/>
    <property type="project" value="TreeGrafter"/>
</dbReference>
<dbReference type="STRING" id="1120996.SAMN02746066_00082"/>
<evidence type="ECO:0000256" key="8">
    <source>
        <dbReference type="ARBA" id="ARBA00022840"/>
    </source>
</evidence>
<keyword evidence="9" id="KW-0460">Magnesium</keyword>
<evidence type="ECO:0000256" key="9">
    <source>
        <dbReference type="ARBA" id="ARBA00022842"/>
    </source>
</evidence>
<dbReference type="InterPro" id="IPR017438">
    <property type="entry name" value="ATP-NAD_kinase_N"/>
</dbReference>
<evidence type="ECO:0000256" key="10">
    <source>
        <dbReference type="ARBA" id="ARBA00023098"/>
    </source>
</evidence>
<dbReference type="Gene3D" id="2.60.200.40">
    <property type="match status" value="1"/>
</dbReference>
<proteinExistence type="inferred from homology"/>
<evidence type="ECO:0000259" key="13">
    <source>
        <dbReference type="PROSITE" id="PS50146"/>
    </source>
</evidence>
<dbReference type="Proteomes" id="UP000184038">
    <property type="component" value="Unassembled WGS sequence"/>
</dbReference>
<keyword evidence="5" id="KW-0479">Metal-binding</keyword>
<dbReference type="Pfam" id="PF19279">
    <property type="entry name" value="YegS_C"/>
    <property type="match status" value="1"/>
</dbReference>
<dbReference type="InterPro" id="IPR050187">
    <property type="entry name" value="Lipid_Phosphate_FormReg"/>
</dbReference>
<accession>A0A1M7EN58</accession>
<keyword evidence="12" id="KW-1208">Phospholipid metabolism</keyword>
<dbReference type="InterPro" id="IPR001206">
    <property type="entry name" value="Diacylglycerol_kinase_cat_dom"/>
</dbReference>
<dbReference type="InterPro" id="IPR016064">
    <property type="entry name" value="NAD/diacylglycerol_kinase_sf"/>
</dbReference>
<dbReference type="GO" id="GO:0046872">
    <property type="term" value="F:metal ion binding"/>
    <property type="evidence" value="ECO:0007669"/>
    <property type="project" value="UniProtKB-KW"/>
</dbReference>
<evidence type="ECO:0000256" key="3">
    <source>
        <dbReference type="ARBA" id="ARBA00022516"/>
    </source>
</evidence>
<dbReference type="Pfam" id="PF00781">
    <property type="entry name" value="DAGK_cat"/>
    <property type="match status" value="1"/>
</dbReference>
<feature type="domain" description="DAGKc" evidence="13">
    <location>
        <begin position="1"/>
        <end position="130"/>
    </location>
</feature>
<dbReference type="EMBL" id="FRCP01000005">
    <property type="protein sequence ID" value="SHL93137.1"/>
    <property type="molecule type" value="Genomic_DNA"/>
</dbReference>
<keyword evidence="7 14" id="KW-0418">Kinase</keyword>
<dbReference type="SMART" id="SM00046">
    <property type="entry name" value="DAGKc"/>
    <property type="match status" value="1"/>
</dbReference>
<dbReference type="PANTHER" id="PTHR12358:SF106">
    <property type="entry name" value="LIPID KINASE YEGS"/>
    <property type="match status" value="1"/>
</dbReference>
<evidence type="ECO:0000256" key="11">
    <source>
        <dbReference type="ARBA" id="ARBA00023209"/>
    </source>
</evidence>
<evidence type="ECO:0000313" key="14">
    <source>
        <dbReference type="EMBL" id="SHL93137.1"/>
    </source>
</evidence>
<name>A0A1M7EN58_9FIRM</name>
<dbReference type="GO" id="GO:0005524">
    <property type="term" value="F:ATP binding"/>
    <property type="evidence" value="ECO:0007669"/>
    <property type="project" value="UniProtKB-KW"/>
</dbReference>
<evidence type="ECO:0000256" key="5">
    <source>
        <dbReference type="ARBA" id="ARBA00022723"/>
    </source>
</evidence>
<evidence type="ECO:0000256" key="4">
    <source>
        <dbReference type="ARBA" id="ARBA00022679"/>
    </source>
</evidence>
<dbReference type="PROSITE" id="PS50146">
    <property type="entry name" value="DAGK"/>
    <property type="match status" value="1"/>
</dbReference>
<dbReference type="AlphaFoldDB" id="A0A1M7EN58"/>
<dbReference type="GO" id="GO:0008654">
    <property type="term" value="P:phospholipid biosynthetic process"/>
    <property type="evidence" value="ECO:0007669"/>
    <property type="project" value="UniProtKB-KW"/>
</dbReference>
<evidence type="ECO:0000256" key="2">
    <source>
        <dbReference type="ARBA" id="ARBA00005983"/>
    </source>
</evidence>
<sequence>MKKMLFIYNPQAGKGKIKSSLSDIIETFVQADYEVTIYSTKERDDARRIAFEKGQEYDLVVCSGGDGTLNEVTSGLMKCPHAPVIGYLPAGTTNDFASSMGIPKNMVKAAEAVVKGEPFAYDIGSLNERYFTYVAGFGVFTNVSYETPQTTKNLFGRAAYILGGIMSLATVKSYRVRVEYDDTVIEDELIYGMVTNANSVGGFKGITGKDVGLDDGEFEVTLIKRPKNIVELQHIVNALLVRDLGDKFIYSFHASNLDITCEEEVSWTIDGEFGGAYTHMHLQNHQQALSYLTTTITDKQVIIEEQ</sequence>
<keyword evidence="11" id="KW-0594">Phospholipid biosynthesis</keyword>
<keyword evidence="6" id="KW-0547">Nucleotide-binding</keyword>
<dbReference type="InterPro" id="IPR005218">
    <property type="entry name" value="Diacylglycerol/lipid_kinase"/>
</dbReference>
<comment type="similarity">
    <text evidence="2">Belongs to the diacylglycerol/lipid kinase family.</text>
</comment>
<dbReference type="NCBIfam" id="TIGR00147">
    <property type="entry name" value="YegS/Rv2252/BmrU family lipid kinase"/>
    <property type="match status" value="1"/>
</dbReference>
<dbReference type="SUPFAM" id="SSF111331">
    <property type="entry name" value="NAD kinase/diacylglycerol kinase-like"/>
    <property type="match status" value="1"/>
</dbReference>
<evidence type="ECO:0000256" key="1">
    <source>
        <dbReference type="ARBA" id="ARBA00001946"/>
    </source>
</evidence>
<keyword evidence="10" id="KW-0443">Lipid metabolism</keyword>
<comment type="cofactor">
    <cofactor evidence="1">
        <name>Mg(2+)</name>
        <dbReference type="ChEBI" id="CHEBI:18420"/>
    </cofactor>
</comment>
<evidence type="ECO:0000256" key="6">
    <source>
        <dbReference type="ARBA" id="ARBA00022741"/>
    </source>
</evidence>
<dbReference type="GO" id="GO:0004143">
    <property type="term" value="F:ATP-dependent diacylglycerol kinase activity"/>
    <property type="evidence" value="ECO:0007669"/>
    <property type="project" value="TreeGrafter"/>
</dbReference>
<evidence type="ECO:0000313" key="15">
    <source>
        <dbReference type="Proteomes" id="UP000184038"/>
    </source>
</evidence>
<keyword evidence="15" id="KW-1185">Reference proteome</keyword>
<protein>
    <submittedName>
        <fullName evidence="14">Lipid kinase, YegS/Rv2252/BmrU family</fullName>
    </submittedName>
</protein>
<organism evidence="14 15">
    <name type="scientific">Anaerosporobacter mobilis DSM 15930</name>
    <dbReference type="NCBI Taxonomy" id="1120996"/>
    <lineage>
        <taxon>Bacteria</taxon>
        <taxon>Bacillati</taxon>
        <taxon>Bacillota</taxon>
        <taxon>Clostridia</taxon>
        <taxon>Lachnospirales</taxon>
        <taxon>Lachnospiraceae</taxon>
        <taxon>Anaerosporobacter</taxon>
    </lineage>
</organism>
<keyword evidence="3" id="KW-0444">Lipid biosynthesis</keyword>